<keyword evidence="2" id="KW-0521">NADP</keyword>
<feature type="domain" description="Enoyl reductase (ER)" evidence="6">
    <location>
        <begin position="11"/>
        <end position="322"/>
    </location>
</feature>
<dbReference type="InterPro" id="IPR020843">
    <property type="entry name" value="ER"/>
</dbReference>
<evidence type="ECO:0000256" key="2">
    <source>
        <dbReference type="ARBA" id="ARBA00022857"/>
    </source>
</evidence>
<dbReference type="SUPFAM" id="SSF50129">
    <property type="entry name" value="GroES-like"/>
    <property type="match status" value="1"/>
</dbReference>
<dbReference type="RefSeq" id="WP_119141934.1">
    <property type="nucleotide sequence ID" value="NZ_CBCSFL010000007.1"/>
</dbReference>
<dbReference type="Proteomes" id="UP000263595">
    <property type="component" value="Unassembled WGS sequence"/>
</dbReference>
<dbReference type="SMART" id="SM00829">
    <property type="entry name" value="PKS_ER"/>
    <property type="match status" value="1"/>
</dbReference>
<evidence type="ECO:0000256" key="5">
    <source>
        <dbReference type="ARBA" id="ARBA00048980"/>
    </source>
</evidence>
<dbReference type="OrthoDB" id="9805883at2"/>
<organism evidence="7 8">
    <name type="scientific">Pseudomonas reidholzensis</name>
    <dbReference type="NCBI Taxonomy" id="1785162"/>
    <lineage>
        <taxon>Bacteria</taxon>
        <taxon>Pseudomonadati</taxon>
        <taxon>Pseudomonadota</taxon>
        <taxon>Gammaproteobacteria</taxon>
        <taxon>Pseudomonadales</taxon>
        <taxon>Pseudomonadaceae</taxon>
        <taxon>Pseudomonas</taxon>
    </lineage>
</organism>
<dbReference type="PANTHER" id="PTHR48106">
    <property type="entry name" value="QUINONE OXIDOREDUCTASE PIG3-RELATED"/>
    <property type="match status" value="1"/>
</dbReference>
<dbReference type="CDD" id="cd05286">
    <property type="entry name" value="QOR2"/>
    <property type="match status" value="1"/>
</dbReference>
<dbReference type="InterPro" id="IPR047618">
    <property type="entry name" value="QOR-like"/>
</dbReference>
<dbReference type="GO" id="GO:0005829">
    <property type="term" value="C:cytosol"/>
    <property type="evidence" value="ECO:0007669"/>
    <property type="project" value="TreeGrafter"/>
</dbReference>
<dbReference type="AlphaFoldDB" id="A0A383RU69"/>
<name>A0A383RU69_9PSED</name>
<reference evidence="8" key="1">
    <citation type="submission" date="2018-08" db="EMBL/GenBank/DDBJ databases">
        <authorList>
            <person name="Blom J."/>
        </authorList>
    </citation>
    <scope>NUCLEOTIDE SEQUENCE [LARGE SCALE GENOMIC DNA]</scope>
    <source>
        <strain evidence="8">CCOS 865</strain>
    </source>
</reference>
<dbReference type="InterPro" id="IPR013149">
    <property type="entry name" value="ADH-like_C"/>
</dbReference>
<dbReference type="GO" id="GO:0070402">
    <property type="term" value="F:NADPH binding"/>
    <property type="evidence" value="ECO:0007669"/>
    <property type="project" value="TreeGrafter"/>
</dbReference>
<dbReference type="EC" id="1.6.5.5" evidence="4"/>
<protein>
    <recommendedName>
        <fullName evidence="4">NADPH:quinone reductase</fullName>
        <ecNumber evidence="4">1.6.5.5</ecNumber>
    </recommendedName>
</protein>
<evidence type="ECO:0000313" key="8">
    <source>
        <dbReference type="Proteomes" id="UP000263595"/>
    </source>
</evidence>
<gene>
    <name evidence="7" type="primary">caa43</name>
    <name evidence="7" type="ORF">CCOS865_02849</name>
</gene>
<evidence type="ECO:0000259" key="6">
    <source>
        <dbReference type="SMART" id="SM00829"/>
    </source>
</evidence>
<comment type="catalytic activity">
    <reaction evidence="5">
        <text>2 a quinone + NADPH + H(+) = 2 a 1,4-benzosemiquinone + NADP(+)</text>
        <dbReference type="Rhea" id="RHEA:14269"/>
        <dbReference type="ChEBI" id="CHEBI:15378"/>
        <dbReference type="ChEBI" id="CHEBI:57783"/>
        <dbReference type="ChEBI" id="CHEBI:58349"/>
        <dbReference type="ChEBI" id="CHEBI:132124"/>
        <dbReference type="ChEBI" id="CHEBI:134225"/>
        <dbReference type="EC" id="1.6.5.5"/>
    </reaction>
</comment>
<dbReference type="FunFam" id="3.40.50.720:FF:000053">
    <property type="entry name" value="Quinone oxidoreductase 1"/>
    <property type="match status" value="1"/>
</dbReference>
<dbReference type="EMBL" id="UNOZ01000019">
    <property type="protein sequence ID" value="SYX90582.1"/>
    <property type="molecule type" value="Genomic_DNA"/>
</dbReference>
<dbReference type="InterPro" id="IPR013154">
    <property type="entry name" value="ADH-like_N"/>
</dbReference>
<proteinExistence type="inferred from homology"/>
<evidence type="ECO:0000256" key="4">
    <source>
        <dbReference type="ARBA" id="ARBA00038919"/>
    </source>
</evidence>
<keyword evidence="3 7" id="KW-0560">Oxidoreductase</keyword>
<dbReference type="Gene3D" id="3.90.180.10">
    <property type="entry name" value="Medium-chain alcohol dehydrogenases, catalytic domain"/>
    <property type="match status" value="1"/>
</dbReference>
<dbReference type="Gene3D" id="3.40.50.720">
    <property type="entry name" value="NAD(P)-binding Rossmann-like Domain"/>
    <property type="match status" value="1"/>
</dbReference>
<evidence type="ECO:0000313" key="7">
    <source>
        <dbReference type="EMBL" id="SYX90582.1"/>
    </source>
</evidence>
<dbReference type="PANTHER" id="PTHR48106:SF13">
    <property type="entry name" value="QUINONE OXIDOREDUCTASE-RELATED"/>
    <property type="match status" value="1"/>
</dbReference>
<sequence length="324" mass="34478">MEHATRIHAYGGPEVLTYEPVDVGAPGPGELKLRQTFVGVNFHDVYVRSGSYRTLSLPGIPGLEGVGYVEQIGAGVTGFQVGDRVIYLSSKYGAYATSRLVSAEVAIPLPSGISEADAAACYLKGLTVQMLLHKLSPVRPGSWVLIHAAAGGVGQLLVQGALKLGANVIGTVGSPEKADLLRKMGCKHTILYREVDFVEAVHSITEQRGVDIVFDSVGKDTFAGSLEVLTLRGSLINFGQASGAIAPVDVSTLAAKSLTLSRPIIFHYLTRRADLEELSGLLFQALLDGDLRVEPPITFALKDAHQAHALLESRKTAQSIVLRV</sequence>
<comment type="similarity">
    <text evidence="1">Belongs to the zinc-containing alcohol dehydrogenase family. Quinone oxidoreductase subfamily.</text>
</comment>
<keyword evidence="8" id="KW-1185">Reference proteome</keyword>
<dbReference type="InterPro" id="IPR011032">
    <property type="entry name" value="GroES-like_sf"/>
</dbReference>
<dbReference type="GO" id="GO:0003960">
    <property type="term" value="F:quinone reductase (NADPH) activity"/>
    <property type="evidence" value="ECO:0007669"/>
    <property type="project" value="UniProtKB-EC"/>
</dbReference>
<dbReference type="Pfam" id="PF08240">
    <property type="entry name" value="ADH_N"/>
    <property type="match status" value="1"/>
</dbReference>
<evidence type="ECO:0000256" key="1">
    <source>
        <dbReference type="ARBA" id="ARBA00010371"/>
    </source>
</evidence>
<accession>A0A383RU69</accession>
<dbReference type="SUPFAM" id="SSF51735">
    <property type="entry name" value="NAD(P)-binding Rossmann-fold domains"/>
    <property type="match status" value="1"/>
</dbReference>
<dbReference type="GO" id="GO:0035925">
    <property type="term" value="F:mRNA 3'-UTR AU-rich region binding"/>
    <property type="evidence" value="ECO:0007669"/>
    <property type="project" value="TreeGrafter"/>
</dbReference>
<evidence type="ECO:0000256" key="3">
    <source>
        <dbReference type="ARBA" id="ARBA00023002"/>
    </source>
</evidence>
<dbReference type="Pfam" id="PF00107">
    <property type="entry name" value="ADH_zinc_N"/>
    <property type="match status" value="1"/>
</dbReference>
<dbReference type="InterPro" id="IPR036291">
    <property type="entry name" value="NAD(P)-bd_dom_sf"/>
</dbReference>